<gene>
    <name evidence="2" type="ORF">QYM36_004838</name>
</gene>
<organism evidence="2 3">
    <name type="scientific">Artemia franciscana</name>
    <name type="common">Brine shrimp</name>
    <name type="synonym">Artemia sanfranciscana</name>
    <dbReference type="NCBI Taxonomy" id="6661"/>
    <lineage>
        <taxon>Eukaryota</taxon>
        <taxon>Metazoa</taxon>
        <taxon>Ecdysozoa</taxon>
        <taxon>Arthropoda</taxon>
        <taxon>Crustacea</taxon>
        <taxon>Branchiopoda</taxon>
        <taxon>Anostraca</taxon>
        <taxon>Artemiidae</taxon>
        <taxon>Artemia</taxon>
    </lineage>
</organism>
<sequence length="97" mass="10225">MVLGKQEVFPSAIPELKSTSEEKNPDSDIESSMKDAFEEGLPKGAAEDNGRGGFLGLTVVTTLRSTLTSTVFFATTTVQSTITVACVPPASFGLHQC</sequence>
<evidence type="ECO:0000313" key="2">
    <source>
        <dbReference type="EMBL" id="KAK2719137.1"/>
    </source>
</evidence>
<dbReference type="AlphaFoldDB" id="A0AA88IC27"/>
<protein>
    <submittedName>
        <fullName evidence="2">Uncharacterized protein</fullName>
    </submittedName>
</protein>
<name>A0AA88IC27_ARTSF</name>
<dbReference type="EMBL" id="JAVRJZ010000008">
    <property type="protein sequence ID" value="KAK2719137.1"/>
    <property type="molecule type" value="Genomic_DNA"/>
</dbReference>
<accession>A0AA88IC27</accession>
<feature type="compositionally biased region" description="Basic and acidic residues" evidence="1">
    <location>
        <begin position="18"/>
        <end position="50"/>
    </location>
</feature>
<reference evidence="2" key="1">
    <citation type="submission" date="2023-07" db="EMBL/GenBank/DDBJ databases">
        <title>Chromosome-level genome assembly of Artemia franciscana.</title>
        <authorList>
            <person name="Jo E."/>
        </authorList>
    </citation>
    <scope>NUCLEOTIDE SEQUENCE</scope>
    <source>
        <tissue evidence="2">Whole body</tissue>
    </source>
</reference>
<keyword evidence="3" id="KW-1185">Reference proteome</keyword>
<dbReference type="Proteomes" id="UP001187531">
    <property type="component" value="Unassembled WGS sequence"/>
</dbReference>
<proteinExistence type="predicted"/>
<comment type="caution">
    <text evidence="2">The sequence shown here is derived from an EMBL/GenBank/DDBJ whole genome shotgun (WGS) entry which is preliminary data.</text>
</comment>
<evidence type="ECO:0000256" key="1">
    <source>
        <dbReference type="SAM" id="MobiDB-lite"/>
    </source>
</evidence>
<feature type="region of interest" description="Disordered" evidence="1">
    <location>
        <begin position="1"/>
        <end position="51"/>
    </location>
</feature>
<evidence type="ECO:0000313" key="3">
    <source>
        <dbReference type="Proteomes" id="UP001187531"/>
    </source>
</evidence>